<dbReference type="InterPro" id="IPR013701">
    <property type="entry name" value="Lhr-like_DEAD/DEAH_assoc"/>
</dbReference>
<dbReference type="Pfam" id="PF19306">
    <property type="entry name" value="WHD_Lhr"/>
    <property type="match status" value="1"/>
</dbReference>
<dbReference type="GO" id="GO:0003677">
    <property type="term" value="F:DNA binding"/>
    <property type="evidence" value="ECO:0007669"/>
    <property type="project" value="UniProtKB-KW"/>
</dbReference>
<dbReference type="STRING" id="565033.GACE_1265"/>
<dbReference type="PIRSF" id="PIRSF037307">
    <property type="entry name" value="Lhr-like_helic_prd"/>
    <property type="match status" value="1"/>
</dbReference>
<dbReference type="SUPFAM" id="SSF52540">
    <property type="entry name" value="P-loop containing nucleoside triphosphate hydrolases"/>
    <property type="match status" value="1"/>
</dbReference>
<dbReference type="PROSITE" id="PS51192">
    <property type="entry name" value="HELICASE_ATP_BIND_1"/>
    <property type="match status" value="1"/>
</dbReference>
<keyword evidence="2" id="KW-0227">DNA damage</keyword>
<dbReference type="SMART" id="SM00487">
    <property type="entry name" value="DEXDc"/>
    <property type="match status" value="1"/>
</dbReference>
<dbReference type="InterPro" id="IPR014001">
    <property type="entry name" value="Helicase_ATP-bd"/>
</dbReference>
<dbReference type="InterPro" id="IPR027417">
    <property type="entry name" value="P-loop_NTPase"/>
</dbReference>
<accession>A0A0A7GHD6</accession>
<dbReference type="InterPro" id="IPR011545">
    <property type="entry name" value="DEAD/DEAH_box_helicase_dom"/>
</dbReference>
<dbReference type="PANTHER" id="PTHR47962">
    <property type="entry name" value="ATP-DEPENDENT HELICASE LHR-RELATED-RELATED"/>
    <property type="match status" value="1"/>
</dbReference>
<name>A0A0A7GHD6_GEOAI</name>
<keyword evidence="4 12" id="KW-0347">Helicase</keyword>
<keyword evidence="3" id="KW-0378">Hydrolase</keyword>
<dbReference type="RefSeq" id="WP_048092041.1">
    <property type="nucleotide sequence ID" value="NZ_CP009552.1"/>
</dbReference>
<dbReference type="InterPro" id="IPR017170">
    <property type="entry name" value="Lhr-like"/>
</dbReference>
<evidence type="ECO:0000313" key="12">
    <source>
        <dbReference type="EMBL" id="AIY90306.1"/>
    </source>
</evidence>
<dbReference type="SMART" id="SM00490">
    <property type="entry name" value="HELICc"/>
    <property type="match status" value="1"/>
</dbReference>
<keyword evidence="1" id="KW-0547">Nucleotide-binding</keyword>
<evidence type="ECO:0000256" key="2">
    <source>
        <dbReference type="ARBA" id="ARBA00022763"/>
    </source>
</evidence>
<evidence type="ECO:0000259" key="11">
    <source>
        <dbReference type="PROSITE" id="PS51194"/>
    </source>
</evidence>
<dbReference type="Gene3D" id="3.40.50.300">
    <property type="entry name" value="P-loop containing nucleotide triphosphate hydrolases"/>
    <property type="match status" value="2"/>
</dbReference>
<evidence type="ECO:0000313" key="13">
    <source>
        <dbReference type="Proteomes" id="UP000030624"/>
    </source>
</evidence>
<dbReference type="InterPro" id="IPR001650">
    <property type="entry name" value="Helicase_C-like"/>
</dbReference>
<dbReference type="PROSITE" id="PS51194">
    <property type="entry name" value="HELICASE_CTER"/>
    <property type="match status" value="1"/>
</dbReference>
<keyword evidence="7" id="KW-0234">DNA repair</keyword>
<dbReference type="GO" id="GO:0005524">
    <property type="term" value="F:ATP binding"/>
    <property type="evidence" value="ECO:0007669"/>
    <property type="project" value="UniProtKB-KW"/>
</dbReference>
<dbReference type="InterPro" id="IPR045628">
    <property type="entry name" value="Lhr_WH_dom"/>
</dbReference>
<dbReference type="CDD" id="cd17922">
    <property type="entry name" value="DEXHc_LHR-like"/>
    <property type="match status" value="1"/>
</dbReference>
<dbReference type="eggNOG" id="arCOG00557">
    <property type="taxonomic scope" value="Archaea"/>
</dbReference>
<proteinExistence type="inferred from homology"/>
<evidence type="ECO:0000256" key="6">
    <source>
        <dbReference type="ARBA" id="ARBA00023125"/>
    </source>
</evidence>
<dbReference type="GO" id="GO:0004386">
    <property type="term" value="F:helicase activity"/>
    <property type="evidence" value="ECO:0007669"/>
    <property type="project" value="UniProtKB-KW"/>
</dbReference>
<evidence type="ECO:0000256" key="3">
    <source>
        <dbReference type="ARBA" id="ARBA00022801"/>
    </source>
</evidence>
<reference evidence="12 13" key="1">
    <citation type="journal article" date="2015" name="Appl. Environ. Microbiol.">
        <title>The Geoglobus acetivorans genome: Fe(III) reduction, acetate utilization, autotrophic growth, and degradation of aromatic compounds in a hyperthermophilic archaeon.</title>
        <authorList>
            <person name="Mardanov A.V."/>
            <person name="Slododkina G.B."/>
            <person name="Slobodkin A.I."/>
            <person name="Beletsky A.V."/>
            <person name="Gavrilov S.N."/>
            <person name="Kublanov I.V."/>
            <person name="Bonch-Osmolovskaya E.A."/>
            <person name="Skryabin K.G."/>
            <person name="Ravin N.V."/>
        </authorList>
    </citation>
    <scope>NUCLEOTIDE SEQUENCE [LARGE SCALE GENOMIC DNA]</scope>
    <source>
        <strain evidence="12 13">SBH6</strain>
    </source>
</reference>
<dbReference type="PANTHER" id="PTHR47962:SF5">
    <property type="entry name" value="ATP-DEPENDENT HELICASE LHR-RELATED"/>
    <property type="match status" value="1"/>
</dbReference>
<dbReference type="GO" id="GO:0016887">
    <property type="term" value="F:ATP hydrolysis activity"/>
    <property type="evidence" value="ECO:0007669"/>
    <property type="project" value="TreeGrafter"/>
</dbReference>
<evidence type="ECO:0000256" key="7">
    <source>
        <dbReference type="ARBA" id="ARBA00023204"/>
    </source>
</evidence>
<protein>
    <submittedName>
        <fullName evidence="12">ATP-dependent helicase</fullName>
    </submittedName>
</protein>
<comment type="similarity">
    <text evidence="9">Belongs to the Lhr helicase family. Lhr-Core subfamily.</text>
</comment>
<dbReference type="Pfam" id="PF00271">
    <property type="entry name" value="Helicase_C"/>
    <property type="match status" value="1"/>
</dbReference>
<feature type="domain" description="Helicase ATP-binding" evidence="10">
    <location>
        <begin position="25"/>
        <end position="200"/>
    </location>
</feature>
<dbReference type="Proteomes" id="UP000030624">
    <property type="component" value="Chromosome"/>
</dbReference>
<evidence type="ECO:0000256" key="8">
    <source>
        <dbReference type="ARBA" id="ARBA00023235"/>
    </source>
</evidence>
<dbReference type="HOGENOM" id="CLU_002025_0_0_2"/>
<dbReference type="EMBL" id="CP009552">
    <property type="protein sequence ID" value="AIY90306.1"/>
    <property type="molecule type" value="Genomic_DNA"/>
</dbReference>
<dbReference type="GO" id="GO:0140097">
    <property type="term" value="F:catalytic activity, acting on DNA"/>
    <property type="evidence" value="ECO:0007669"/>
    <property type="project" value="UniProtKB-ARBA"/>
</dbReference>
<dbReference type="Pfam" id="PF08494">
    <property type="entry name" value="DEAD_assoc"/>
    <property type="match status" value="1"/>
</dbReference>
<evidence type="ECO:0000256" key="4">
    <source>
        <dbReference type="ARBA" id="ARBA00022806"/>
    </source>
</evidence>
<dbReference type="AlphaFoldDB" id="A0A0A7GHD6"/>
<dbReference type="Pfam" id="PF00270">
    <property type="entry name" value="DEAD"/>
    <property type="match status" value="1"/>
</dbReference>
<dbReference type="GO" id="GO:0006281">
    <property type="term" value="P:DNA repair"/>
    <property type="evidence" value="ECO:0007669"/>
    <property type="project" value="UniProtKB-KW"/>
</dbReference>
<dbReference type="GeneID" id="24797845"/>
<keyword evidence="6" id="KW-0238">DNA-binding</keyword>
<organism evidence="12 13">
    <name type="scientific">Geoglobus acetivorans</name>
    <dbReference type="NCBI Taxonomy" id="565033"/>
    <lineage>
        <taxon>Archaea</taxon>
        <taxon>Methanobacteriati</taxon>
        <taxon>Methanobacteriota</taxon>
        <taxon>Archaeoglobi</taxon>
        <taxon>Archaeoglobales</taxon>
        <taxon>Archaeoglobaceae</taxon>
        <taxon>Geoglobus</taxon>
    </lineage>
</organism>
<evidence type="ECO:0000256" key="5">
    <source>
        <dbReference type="ARBA" id="ARBA00022840"/>
    </source>
</evidence>
<feature type="domain" description="Helicase C-terminal" evidence="11">
    <location>
        <begin position="229"/>
        <end position="380"/>
    </location>
</feature>
<evidence type="ECO:0000256" key="1">
    <source>
        <dbReference type="ARBA" id="ARBA00022741"/>
    </source>
</evidence>
<gene>
    <name evidence="12" type="ORF">GACE_1265</name>
</gene>
<sequence length="897" mass="102483">MNSRLKEVLEKLGIRELNELQRMSYSEITGGKSCLIIAPTGSGKTEAAVIPLIEKIYEENLPGIALLYITPLRALNRDMLRRIEQIAKELGISIAVRHGDTGEGERRRQSLKPPQILITTPETFQLLFLGKNLRKALKNVKFVVLDEVHEFADSERGVQLSVALERLREYSNFQTVALSATVGDRETIAKYFGCEDVIEFYGQKRYEFSVVKAEAGENGAEELLERDAGFSAELMKIKEISESHRSTLIFVNTRQTAEALALHLKKVMDVEVHHGSLSKDVRIENERKFMEGEVKALICTSSLELGIDIGHVDCVIQYNSPREVKRLIQRVGRAGHRLERVSKGYIIASSFDDLLESIVIVRRAEERKVEKTDVHENSLDTLANQISAIALEYGRIEDVKLYQIITRAYPFRNLDYEFFTQFLDFLAGMGLVFYGDGVVRARRRTRRYFYDNISMIPDERHYPVKEITTGKIIGVLDESFLQTFSGELFAMRGEVWRVISVDEFVRVLPAGVDAEVPSWTGEEIPVPYEVAQDVGRVRRIIGDLLVGEGEERAVRYLMENYRINEDGARYVVGIIKEHVEKGFRLPTDTRLVIECSDDAAILNACFGHKVNEGLGRVLALLISNRKGRNVGVEIDPYRIRLIPATCEDVLNALESLRNLNRDELVKLLELSLADTRLFHWKIINVARKTGYLSKDVEVNRVNVKKLVQRLYETPIFREAMREILVEKIDFEKIYEILANFDDFEVVTYHTITPVGSASSKQSFDVLFTSRPIRAVIETFRKRIENEDCHFHCLNCGYTITLKVRMIDSLQCPRCKSRMVAVVNGRRDLSKIDRGELYRIANLVMVHGMKAVYAMNTYGIGVETATRVLLNFYPDEESFLKALLEAEKNYIKSRAFWD</sequence>
<evidence type="ECO:0000256" key="9">
    <source>
        <dbReference type="ARBA" id="ARBA00093467"/>
    </source>
</evidence>
<dbReference type="KEGG" id="gac:GACE_1265"/>
<dbReference type="InterPro" id="IPR052511">
    <property type="entry name" value="ATP-dep_Helicase"/>
</dbReference>
<keyword evidence="8" id="KW-0413">Isomerase</keyword>
<keyword evidence="5" id="KW-0067">ATP-binding</keyword>
<evidence type="ECO:0000259" key="10">
    <source>
        <dbReference type="PROSITE" id="PS51192"/>
    </source>
</evidence>